<feature type="region of interest" description="Disordered" evidence="2">
    <location>
        <begin position="1"/>
        <end position="122"/>
    </location>
</feature>
<feature type="compositionally biased region" description="Polar residues" evidence="2">
    <location>
        <begin position="65"/>
        <end position="87"/>
    </location>
</feature>
<reference evidence="3" key="1">
    <citation type="submission" date="2022-01" db="EMBL/GenBank/DDBJ databases">
        <title>Genome Sequence Resource for Two Populations of Ditylenchus destructor, the Migratory Endoparasitic Phytonematode.</title>
        <authorList>
            <person name="Zhang H."/>
            <person name="Lin R."/>
            <person name="Xie B."/>
        </authorList>
    </citation>
    <scope>NUCLEOTIDE SEQUENCE</scope>
    <source>
        <strain evidence="3">BazhouSP</strain>
    </source>
</reference>
<organism evidence="3 4">
    <name type="scientific">Ditylenchus destructor</name>
    <dbReference type="NCBI Taxonomy" id="166010"/>
    <lineage>
        <taxon>Eukaryota</taxon>
        <taxon>Metazoa</taxon>
        <taxon>Ecdysozoa</taxon>
        <taxon>Nematoda</taxon>
        <taxon>Chromadorea</taxon>
        <taxon>Rhabditida</taxon>
        <taxon>Tylenchina</taxon>
        <taxon>Tylenchomorpha</taxon>
        <taxon>Sphaerularioidea</taxon>
        <taxon>Anguinidae</taxon>
        <taxon>Anguininae</taxon>
        <taxon>Ditylenchus</taxon>
    </lineage>
</organism>
<dbReference type="AlphaFoldDB" id="A0AAD4R3R7"/>
<dbReference type="EMBL" id="JAKKPZ010000040">
    <property type="protein sequence ID" value="KAI1707560.1"/>
    <property type="molecule type" value="Genomic_DNA"/>
</dbReference>
<accession>A0AAD4R3R7</accession>
<evidence type="ECO:0000256" key="2">
    <source>
        <dbReference type="SAM" id="MobiDB-lite"/>
    </source>
</evidence>
<keyword evidence="4" id="KW-1185">Reference proteome</keyword>
<evidence type="ECO:0000313" key="4">
    <source>
        <dbReference type="Proteomes" id="UP001201812"/>
    </source>
</evidence>
<feature type="compositionally biased region" description="Basic and acidic residues" evidence="2">
    <location>
        <begin position="9"/>
        <end position="59"/>
    </location>
</feature>
<dbReference type="Proteomes" id="UP001201812">
    <property type="component" value="Unassembled WGS sequence"/>
</dbReference>
<feature type="coiled-coil region" evidence="1">
    <location>
        <begin position="198"/>
        <end position="243"/>
    </location>
</feature>
<gene>
    <name evidence="3" type="ORF">DdX_12396</name>
</gene>
<comment type="caution">
    <text evidence="3">The sequence shown here is derived from an EMBL/GenBank/DDBJ whole genome shotgun (WGS) entry which is preliminary data.</text>
</comment>
<keyword evidence="1" id="KW-0175">Coiled coil</keyword>
<sequence>MVAAVLEQQSDKREDERRSTEGPNAKTRDEDRPENGESRQPSELDDIREQPNRQGDSEPTHPQPAVNSATSIRSENHSSPNNCQTAPSAKLGDPIPPDSGEHIPIVRLRQKPNRGAVKTKAGMQLRENDDQQIVNGDENHAQNGVHREEAPANGELSGSMSVENGNGITTSSAAALLHRTMEALYEGTPEFEENTEEIRRLDSQLDHLNEYMDRVEERLKAHNEKLMETLRQQKEDREKRRRSFHEVIRPVTLYTEVIQQVYYYNESNKITEDQYGTNAHEKHNNTAEHE</sequence>
<evidence type="ECO:0000256" key="1">
    <source>
        <dbReference type="SAM" id="Coils"/>
    </source>
</evidence>
<name>A0AAD4R3R7_9BILA</name>
<evidence type="ECO:0000313" key="3">
    <source>
        <dbReference type="EMBL" id="KAI1707560.1"/>
    </source>
</evidence>
<protein>
    <submittedName>
        <fullName evidence="3">Uncharacterized protein</fullName>
    </submittedName>
</protein>
<proteinExistence type="predicted"/>